<dbReference type="Proteomes" id="UP001138921">
    <property type="component" value="Unassembled WGS sequence"/>
</dbReference>
<gene>
    <name evidence="1" type="ORF">J1C56_08795</name>
</gene>
<comment type="caution">
    <text evidence="1">The sequence shown here is derived from an EMBL/GenBank/DDBJ whole genome shotgun (WGS) entry which is preliminary data.</text>
</comment>
<sequence length="180" mass="20544">MMQAFDGEEDAVELNNAQTGPIGEGEFVSLNIRAVIPWEMRLACSSHDVRKTLQLKTIQNYGSIYGGKRDLRLGLNTQVRVFLNRIYPRSDYRREHELSSGWNKDGFSFEIILNEYDDAVFGELRSAPGKVVEIDISTQGWKANVLGTKSLYVEGYVMNFADPEPEPKPEPKPKRRWPFS</sequence>
<proteinExistence type="predicted"/>
<keyword evidence="2" id="KW-1185">Reference proteome</keyword>
<evidence type="ECO:0000313" key="2">
    <source>
        <dbReference type="Proteomes" id="UP001138921"/>
    </source>
</evidence>
<organism evidence="1 2">
    <name type="scientific">Aminobacter anthyllidis</name>
    <dbReference type="NCBI Taxonomy" id="1035067"/>
    <lineage>
        <taxon>Bacteria</taxon>
        <taxon>Pseudomonadati</taxon>
        <taxon>Pseudomonadota</taxon>
        <taxon>Alphaproteobacteria</taxon>
        <taxon>Hyphomicrobiales</taxon>
        <taxon>Phyllobacteriaceae</taxon>
        <taxon>Aminobacter</taxon>
    </lineage>
</organism>
<reference evidence="1" key="2">
    <citation type="submission" date="2021-03" db="EMBL/GenBank/DDBJ databases">
        <authorList>
            <person name="Artuso I."/>
            <person name="Turrini P."/>
            <person name="Pirolo M."/>
            <person name="Lugli G.A."/>
            <person name="Ventura M."/>
            <person name="Visca P."/>
        </authorList>
    </citation>
    <scope>NUCLEOTIDE SEQUENCE</scope>
    <source>
        <strain evidence="1">LMG 26462</strain>
    </source>
</reference>
<dbReference type="EMBL" id="JAFLWW010000002">
    <property type="protein sequence ID" value="MBT1155689.1"/>
    <property type="molecule type" value="Genomic_DNA"/>
</dbReference>
<evidence type="ECO:0000313" key="1">
    <source>
        <dbReference type="EMBL" id="MBT1155689.1"/>
    </source>
</evidence>
<dbReference type="AlphaFoldDB" id="A0A9X1D5F3"/>
<dbReference type="RefSeq" id="WP_214387958.1">
    <property type="nucleotide sequence ID" value="NZ_JAFLWW010000002.1"/>
</dbReference>
<accession>A0A9X1D5F3</accession>
<protein>
    <submittedName>
        <fullName evidence="1">Uncharacterized protein</fullName>
    </submittedName>
</protein>
<name>A0A9X1D5F3_9HYPH</name>
<reference evidence="1" key="1">
    <citation type="journal article" date="2021" name="Microorganisms">
        <title>Phylogenomic Reconstruction and Metabolic Potential of the Genus Aminobacter.</title>
        <authorList>
            <person name="Artuso I."/>
            <person name="Turrini P."/>
            <person name="Pirolo M."/>
            <person name="Lugli G.A."/>
            <person name="Ventura M."/>
            <person name="Visca P."/>
        </authorList>
    </citation>
    <scope>NUCLEOTIDE SEQUENCE</scope>
    <source>
        <strain evidence="1">LMG 26462</strain>
    </source>
</reference>